<dbReference type="Proteomes" id="UP000247973">
    <property type="component" value="Unassembled WGS sequence"/>
</dbReference>
<evidence type="ECO:0000259" key="2">
    <source>
        <dbReference type="Pfam" id="PF13505"/>
    </source>
</evidence>
<sequence length="237" mass="26663">MGYLKILEIMKKAILVLLSLFFILQAQSQITVKYSVGYGSYKMSDMKDLLSGTRNAILAKVPGLDISTTDNFPGYIMHTFDLGYRMQKHEFGITVSYLNTAGKISYADYSGKISSEIKVSGYRGGIFYRNYFYSISMGENQSMSFYGEISPSLIFSKIKIDQEVFPKNNILELEDNSYNNTSVSLLPQLGVKYNFTSHIGLFVSTGYEINFSSKISEIESEIDWSGLRVNGGISYSF</sequence>
<dbReference type="AlphaFoldDB" id="A0A2V3PTH7"/>
<evidence type="ECO:0000313" key="4">
    <source>
        <dbReference type="Proteomes" id="UP000247973"/>
    </source>
</evidence>
<protein>
    <submittedName>
        <fullName evidence="3">Outer membrane protein with beta-barrel domain</fullName>
    </submittedName>
</protein>
<gene>
    <name evidence="3" type="ORF">CLV62_104195</name>
</gene>
<organism evidence="3 4">
    <name type="scientific">Dysgonomonas alginatilytica</name>
    <dbReference type="NCBI Taxonomy" id="1605892"/>
    <lineage>
        <taxon>Bacteria</taxon>
        <taxon>Pseudomonadati</taxon>
        <taxon>Bacteroidota</taxon>
        <taxon>Bacteroidia</taxon>
        <taxon>Bacteroidales</taxon>
        <taxon>Dysgonomonadaceae</taxon>
        <taxon>Dysgonomonas</taxon>
    </lineage>
</organism>
<dbReference type="Pfam" id="PF13505">
    <property type="entry name" value="OMP_b-brl"/>
    <property type="match status" value="1"/>
</dbReference>
<accession>A0A2V3PTH7</accession>
<evidence type="ECO:0000313" key="3">
    <source>
        <dbReference type="EMBL" id="PXV66933.1"/>
    </source>
</evidence>
<dbReference type="SUPFAM" id="SSF56925">
    <property type="entry name" value="OMPA-like"/>
    <property type="match status" value="1"/>
</dbReference>
<dbReference type="InterPro" id="IPR011250">
    <property type="entry name" value="OMP/PagP_B-barrel"/>
</dbReference>
<keyword evidence="4" id="KW-1185">Reference proteome</keyword>
<keyword evidence="1" id="KW-0732">Signal</keyword>
<dbReference type="InterPro" id="IPR027385">
    <property type="entry name" value="Beta-barrel_OMP"/>
</dbReference>
<evidence type="ECO:0000256" key="1">
    <source>
        <dbReference type="ARBA" id="ARBA00022729"/>
    </source>
</evidence>
<dbReference type="EMBL" id="QICL01000004">
    <property type="protein sequence ID" value="PXV66933.1"/>
    <property type="molecule type" value="Genomic_DNA"/>
</dbReference>
<name>A0A2V3PTH7_9BACT</name>
<proteinExistence type="predicted"/>
<feature type="domain" description="Outer membrane protein beta-barrel" evidence="2">
    <location>
        <begin position="15"/>
        <end position="221"/>
    </location>
</feature>
<reference evidence="3 4" key="1">
    <citation type="submission" date="2018-03" db="EMBL/GenBank/DDBJ databases">
        <title>Genomic Encyclopedia of Archaeal and Bacterial Type Strains, Phase II (KMG-II): from individual species to whole genera.</title>
        <authorList>
            <person name="Goeker M."/>
        </authorList>
    </citation>
    <scope>NUCLEOTIDE SEQUENCE [LARGE SCALE GENOMIC DNA]</scope>
    <source>
        <strain evidence="3 4">DSM 100214</strain>
    </source>
</reference>
<comment type="caution">
    <text evidence="3">The sequence shown here is derived from an EMBL/GenBank/DDBJ whole genome shotgun (WGS) entry which is preliminary data.</text>
</comment>